<dbReference type="PANTHER" id="PTHR24347">
    <property type="entry name" value="SERINE/THREONINE-PROTEIN KINASE"/>
    <property type="match status" value="1"/>
</dbReference>
<dbReference type="SMART" id="SM00220">
    <property type="entry name" value="S_TKc"/>
    <property type="match status" value="1"/>
</dbReference>
<evidence type="ECO:0000256" key="1">
    <source>
        <dbReference type="ARBA" id="ARBA00011245"/>
    </source>
</evidence>
<dbReference type="FunFam" id="1.10.510.10:FF:000571">
    <property type="entry name" value="Maternal embryonic leucine zipper kinase"/>
    <property type="match status" value="1"/>
</dbReference>
<reference evidence="5" key="1">
    <citation type="submission" date="2021-01" db="EMBL/GenBank/DDBJ databases">
        <authorList>
            <consortium name="Genoscope - CEA"/>
            <person name="William W."/>
        </authorList>
    </citation>
    <scope>NUCLEOTIDE SEQUENCE</scope>
</reference>
<dbReference type="OrthoDB" id="10252171at2759"/>
<dbReference type="EMBL" id="CAJJDN010000019">
    <property type="protein sequence ID" value="CAD8064621.1"/>
    <property type="molecule type" value="Genomic_DNA"/>
</dbReference>
<feature type="domain" description="Protein kinase" evidence="4">
    <location>
        <begin position="126"/>
        <end position="384"/>
    </location>
</feature>
<dbReference type="PROSITE" id="PS00108">
    <property type="entry name" value="PROTEIN_KINASE_ST"/>
    <property type="match status" value="1"/>
</dbReference>
<dbReference type="GO" id="GO:0005524">
    <property type="term" value="F:ATP binding"/>
    <property type="evidence" value="ECO:0007669"/>
    <property type="project" value="UniProtKB-KW"/>
</dbReference>
<keyword evidence="3" id="KW-0067">ATP-binding</keyword>
<dbReference type="InterPro" id="IPR000719">
    <property type="entry name" value="Prot_kinase_dom"/>
</dbReference>
<accession>A0A8S1LDK0</accession>
<comment type="caution">
    <text evidence="5">The sequence shown here is derived from an EMBL/GenBank/DDBJ whole genome shotgun (WGS) entry which is preliminary data.</text>
</comment>
<name>A0A8S1LDK0_9CILI</name>
<gene>
    <name evidence="5" type="ORF">PSON_ATCC_30995.1.T0190208</name>
</gene>
<dbReference type="GO" id="GO:0004672">
    <property type="term" value="F:protein kinase activity"/>
    <property type="evidence" value="ECO:0007669"/>
    <property type="project" value="InterPro"/>
</dbReference>
<evidence type="ECO:0000259" key="4">
    <source>
        <dbReference type="PROSITE" id="PS50011"/>
    </source>
</evidence>
<evidence type="ECO:0000313" key="5">
    <source>
        <dbReference type="EMBL" id="CAD8064621.1"/>
    </source>
</evidence>
<evidence type="ECO:0000256" key="3">
    <source>
        <dbReference type="ARBA" id="ARBA00022840"/>
    </source>
</evidence>
<proteinExistence type="predicted"/>
<comment type="subunit">
    <text evidence="1">Monomer.</text>
</comment>
<dbReference type="PROSITE" id="PS50011">
    <property type="entry name" value="PROTEIN_KINASE_DOM"/>
    <property type="match status" value="1"/>
</dbReference>
<protein>
    <recommendedName>
        <fullName evidence="4">Protein kinase domain-containing protein</fullName>
    </recommendedName>
</protein>
<dbReference type="AlphaFoldDB" id="A0A8S1LDK0"/>
<organism evidence="5 6">
    <name type="scientific">Paramecium sonneborni</name>
    <dbReference type="NCBI Taxonomy" id="65129"/>
    <lineage>
        <taxon>Eukaryota</taxon>
        <taxon>Sar</taxon>
        <taxon>Alveolata</taxon>
        <taxon>Ciliophora</taxon>
        <taxon>Intramacronucleata</taxon>
        <taxon>Oligohymenophorea</taxon>
        <taxon>Peniculida</taxon>
        <taxon>Parameciidae</taxon>
        <taxon>Paramecium</taxon>
    </lineage>
</organism>
<sequence length="500" mass="58993">MKVMNQQQKFESQLITKDLQIQIKNKNSKLTISDEDLYFQNKKDNFVKKQHYYLYNQYLVKRKKFIDFENSQISMDETKKDETIICLILLEKEGNKFYICGKKDSLNKWFEHLKRYTIQRNFKVQFRKCELLGRGSQAKVYKIINIKTGQIFATKQYDKKKINENSLSHLLQELSILRQLNHDGITKIYEVFENKKKIYIILECLNGGELLEQIRLPTYKYNEQFVMDFASNILKIIDYVHSKDIMHRDLKPENLILKDSNNYSDFAIADFGLAEFYKDDVEYLEKCGTIGYIAPEVLRNKPYNKKIDIYSIGVIVYTLFTGALPFEGNSTLEVYQNNLQAKINLQQLNQLNITLKAKQFVISLLNEDPDQRPNAKEALKNEWFQLPPSLTNNLIISTMDNLSLHKKHQKFLSIKCTSPLWHKSKMKDCFLGEDNDSQFRNKFQSIRDSIVDNEDEDTDMMDELEGKINLIQISAQQCEKYYFSNSKIRILNEKRDQGLL</sequence>
<keyword evidence="6" id="KW-1185">Reference proteome</keyword>
<dbReference type="InterPro" id="IPR008271">
    <property type="entry name" value="Ser/Thr_kinase_AS"/>
</dbReference>
<evidence type="ECO:0000256" key="2">
    <source>
        <dbReference type="ARBA" id="ARBA00022741"/>
    </source>
</evidence>
<keyword evidence="2" id="KW-0547">Nucleotide-binding</keyword>
<evidence type="ECO:0000313" key="6">
    <source>
        <dbReference type="Proteomes" id="UP000692954"/>
    </source>
</evidence>
<dbReference type="Proteomes" id="UP000692954">
    <property type="component" value="Unassembled WGS sequence"/>
</dbReference>
<dbReference type="Pfam" id="PF00069">
    <property type="entry name" value="Pkinase"/>
    <property type="match status" value="1"/>
</dbReference>